<feature type="region of interest" description="Disordered" evidence="1">
    <location>
        <begin position="78"/>
        <end position="103"/>
    </location>
</feature>
<evidence type="ECO:0000313" key="2">
    <source>
        <dbReference type="EMBL" id="JAD64797.1"/>
    </source>
</evidence>
<reference evidence="2" key="1">
    <citation type="submission" date="2014-09" db="EMBL/GenBank/DDBJ databases">
        <authorList>
            <person name="Magalhaes I.L.F."/>
            <person name="Oliveira U."/>
            <person name="Santos F.R."/>
            <person name="Vidigal T.H.D.A."/>
            <person name="Brescovit A.D."/>
            <person name="Santos A.J."/>
        </authorList>
    </citation>
    <scope>NUCLEOTIDE SEQUENCE</scope>
    <source>
        <tissue evidence="2">Shoot tissue taken approximately 20 cm above the soil surface</tissue>
    </source>
</reference>
<protein>
    <submittedName>
        <fullName evidence="2">Uncharacterized protein</fullName>
    </submittedName>
</protein>
<dbReference type="AlphaFoldDB" id="A0A0A9BZT8"/>
<organism evidence="2">
    <name type="scientific">Arundo donax</name>
    <name type="common">Giant reed</name>
    <name type="synonym">Donax arundinaceus</name>
    <dbReference type="NCBI Taxonomy" id="35708"/>
    <lineage>
        <taxon>Eukaryota</taxon>
        <taxon>Viridiplantae</taxon>
        <taxon>Streptophyta</taxon>
        <taxon>Embryophyta</taxon>
        <taxon>Tracheophyta</taxon>
        <taxon>Spermatophyta</taxon>
        <taxon>Magnoliopsida</taxon>
        <taxon>Liliopsida</taxon>
        <taxon>Poales</taxon>
        <taxon>Poaceae</taxon>
        <taxon>PACMAD clade</taxon>
        <taxon>Arundinoideae</taxon>
        <taxon>Arundineae</taxon>
        <taxon>Arundo</taxon>
    </lineage>
</organism>
<reference evidence="2" key="2">
    <citation type="journal article" date="2015" name="Data Brief">
        <title>Shoot transcriptome of the giant reed, Arundo donax.</title>
        <authorList>
            <person name="Barrero R.A."/>
            <person name="Guerrero F.D."/>
            <person name="Moolhuijzen P."/>
            <person name="Goolsby J.A."/>
            <person name="Tidwell J."/>
            <person name="Bellgard S.E."/>
            <person name="Bellgard M.I."/>
        </authorList>
    </citation>
    <scope>NUCLEOTIDE SEQUENCE</scope>
    <source>
        <tissue evidence="2">Shoot tissue taken approximately 20 cm above the soil surface</tissue>
    </source>
</reference>
<accession>A0A0A9BZT8</accession>
<name>A0A0A9BZT8_ARUDO</name>
<feature type="compositionally biased region" description="Low complexity" evidence="1">
    <location>
        <begin position="90"/>
        <end position="103"/>
    </location>
</feature>
<evidence type="ECO:0000256" key="1">
    <source>
        <dbReference type="SAM" id="MobiDB-lite"/>
    </source>
</evidence>
<sequence>MQVHDEMARVEDKESEEEEFDSEVMYLMIKLKRNIIRINTKLERKRLTFRDLIKKKKKKQEIKSRAKTFASIESWVSEDEDLNSNDKCYTTTSSKKSSSLILK</sequence>
<proteinExistence type="predicted"/>
<dbReference type="EMBL" id="GBRH01233098">
    <property type="protein sequence ID" value="JAD64797.1"/>
    <property type="molecule type" value="Transcribed_RNA"/>
</dbReference>